<dbReference type="Proteomes" id="UP000733744">
    <property type="component" value="Unassembled WGS sequence"/>
</dbReference>
<feature type="transmembrane region" description="Helical" evidence="6">
    <location>
        <begin position="145"/>
        <end position="166"/>
    </location>
</feature>
<feature type="transmembrane region" description="Helical" evidence="6">
    <location>
        <begin position="240"/>
        <end position="258"/>
    </location>
</feature>
<keyword evidence="5 6" id="KW-0472">Membrane</keyword>
<evidence type="ECO:0000256" key="1">
    <source>
        <dbReference type="ARBA" id="ARBA00004141"/>
    </source>
</evidence>
<dbReference type="SUPFAM" id="SSF103481">
    <property type="entry name" value="Multidrug resistance efflux transporter EmrE"/>
    <property type="match status" value="2"/>
</dbReference>
<evidence type="ECO:0000256" key="5">
    <source>
        <dbReference type="ARBA" id="ARBA00023136"/>
    </source>
</evidence>
<feature type="transmembrane region" description="Helical" evidence="6">
    <location>
        <begin position="173"/>
        <end position="193"/>
    </location>
</feature>
<comment type="caution">
    <text evidence="8">The sequence shown here is derived from an EMBL/GenBank/DDBJ whole genome shotgun (WGS) entry which is preliminary data.</text>
</comment>
<keyword evidence="4 6" id="KW-1133">Transmembrane helix</keyword>
<dbReference type="PANTHER" id="PTHR32322:SF2">
    <property type="entry name" value="EAMA DOMAIN-CONTAINING PROTEIN"/>
    <property type="match status" value="1"/>
</dbReference>
<keyword evidence="9" id="KW-1185">Reference proteome</keyword>
<reference evidence="8 9" key="1">
    <citation type="journal article" date="2019" name="Antonie Van Leeuwenhoek">
        <title>Description of 'Ca. Methylobacter oryzae' KRF1, a novel species from the environmentally important Methylobacter clade 2.</title>
        <authorList>
            <person name="Khatri K."/>
            <person name="Mohite J.A."/>
            <person name="Pandit P.S."/>
            <person name="Bahulikar R."/>
            <person name="Rahalkar M.C."/>
        </authorList>
    </citation>
    <scope>NUCLEOTIDE SEQUENCE [LARGE SCALE GENOMIC DNA]</scope>
    <source>
        <strain evidence="8 9">KRF1</strain>
    </source>
</reference>
<evidence type="ECO:0000313" key="8">
    <source>
        <dbReference type="EMBL" id="TRX02563.1"/>
    </source>
</evidence>
<evidence type="ECO:0000256" key="6">
    <source>
        <dbReference type="SAM" id="Phobius"/>
    </source>
</evidence>
<dbReference type="InterPro" id="IPR000620">
    <property type="entry name" value="EamA_dom"/>
</dbReference>
<comment type="subcellular location">
    <subcellularLocation>
        <location evidence="1">Membrane</location>
        <topology evidence="1">Multi-pass membrane protein</topology>
    </subcellularLocation>
</comment>
<feature type="domain" description="EamA" evidence="7">
    <location>
        <begin position="5"/>
        <end position="135"/>
    </location>
</feature>
<feature type="transmembrane region" description="Helical" evidence="6">
    <location>
        <begin position="121"/>
        <end position="139"/>
    </location>
</feature>
<evidence type="ECO:0000259" key="7">
    <source>
        <dbReference type="Pfam" id="PF00892"/>
    </source>
</evidence>
<dbReference type="InterPro" id="IPR037185">
    <property type="entry name" value="EmrE-like"/>
</dbReference>
<protein>
    <submittedName>
        <fullName evidence="8">DMT family transporter</fullName>
    </submittedName>
</protein>
<evidence type="ECO:0000256" key="2">
    <source>
        <dbReference type="ARBA" id="ARBA00007362"/>
    </source>
</evidence>
<feature type="domain" description="EamA" evidence="7">
    <location>
        <begin position="147"/>
        <end position="280"/>
    </location>
</feature>
<dbReference type="EMBL" id="RYFG02000010">
    <property type="protein sequence ID" value="TRX02563.1"/>
    <property type="molecule type" value="Genomic_DNA"/>
</dbReference>
<gene>
    <name evidence="8" type="ORF">EKO24_001995</name>
</gene>
<accession>A0ABY3CFK7</accession>
<feature type="transmembrane region" description="Helical" evidence="6">
    <location>
        <begin position="30"/>
        <end position="51"/>
    </location>
</feature>
<evidence type="ECO:0000313" key="9">
    <source>
        <dbReference type="Proteomes" id="UP000733744"/>
    </source>
</evidence>
<dbReference type="Pfam" id="PF00892">
    <property type="entry name" value="EamA"/>
    <property type="match status" value="2"/>
</dbReference>
<comment type="similarity">
    <text evidence="2">Belongs to the EamA transporter family.</text>
</comment>
<feature type="transmembrane region" description="Helical" evidence="6">
    <location>
        <begin position="90"/>
        <end position="109"/>
    </location>
</feature>
<feature type="transmembrane region" description="Helical" evidence="6">
    <location>
        <begin position="213"/>
        <end position="233"/>
    </location>
</feature>
<dbReference type="InterPro" id="IPR050638">
    <property type="entry name" value="AA-Vitamin_Transporters"/>
</dbReference>
<dbReference type="RefSeq" id="WP_127027036.1">
    <property type="nucleotide sequence ID" value="NZ_RYFG02000010.1"/>
</dbReference>
<keyword evidence="3 6" id="KW-0812">Transmembrane</keyword>
<name>A0ABY3CFK7_9GAMM</name>
<organism evidence="8 9">
    <name type="scientific">Candidatus Methylobacter oryzae</name>
    <dbReference type="NCBI Taxonomy" id="2497749"/>
    <lineage>
        <taxon>Bacteria</taxon>
        <taxon>Pseudomonadati</taxon>
        <taxon>Pseudomonadota</taxon>
        <taxon>Gammaproteobacteria</taxon>
        <taxon>Methylococcales</taxon>
        <taxon>Methylococcaceae</taxon>
        <taxon>Methylobacter</taxon>
    </lineage>
</organism>
<feature type="transmembrane region" description="Helical" evidence="6">
    <location>
        <begin position="264"/>
        <end position="284"/>
    </location>
</feature>
<feature type="transmembrane region" description="Helical" evidence="6">
    <location>
        <begin position="63"/>
        <end position="84"/>
    </location>
</feature>
<evidence type="ECO:0000256" key="3">
    <source>
        <dbReference type="ARBA" id="ARBA00022692"/>
    </source>
</evidence>
<sequence length="301" mass="32628">MRILFAYVTIILLWSTTPLAIKWSVEGPGFLFGVTSRMAIGTACVVLLLIVSGQRLAWHRKAIMTYLAVAVQIYGSMLVVYWAAPYIPSGWISVIFGLLPLMTAILAAIWLKERSLTPGNLLAYILAISGLWIMFGSALQLGYDAVLGIIGILIATFLQAVSSVWVKRVDGEVPALCQVAGGLLLSLVAYLTTWTIFDGRWPVEISTINLLSIFYLGVIATPVGFIFYYYLLIHQSATKVALITLISPVMALLLGHAVNHEPLTLKIVTGISLILGALLIHGLLDGLASSKQTKLSDNTPD</sequence>
<evidence type="ECO:0000256" key="4">
    <source>
        <dbReference type="ARBA" id="ARBA00022989"/>
    </source>
</evidence>
<proteinExistence type="inferred from homology"/>
<dbReference type="PANTHER" id="PTHR32322">
    <property type="entry name" value="INNER MEMBRANE TRANSPORTER"/>
    <property type="match status" value="1"/>
</dbReference>